<gene>
    <name evidence="3" type="ORF">F8B43_0980</name>
</gene>
<dbReference type="EMBL" id="WEKV01000006">
    <property type="protein sequence ID" value="KAB7786626.1"/>
    <property type="molecule type" value="Genomic_DNA"/>
</dbReference>
<evidence type="ECO:0000313" key="3">
    <source>
        <dbReference type="EMBL" id="KAB7786626.1"/>
    </source>
</evidence>
<dbReference type="RefSeq" id="WP_012453077.1">
    <property type="nucleotide sequence ID" value="NZ_QFOQ01000011.1"/>
</dbReference>
<sequence>MRVTHVRIWYFVLHIPKSTDYLGLIALQHPSAYPETIMLATWLAVLLFLCALQALFVVKLADRLTVSDATQDAPTARGREAAETAERYARAA</sequence>
<keyword evidence="2" id="KW-1133">Transmembrane helix</keyword>
<evidence type="ECO:0000256" key="2">
    <source>
        <dbReference type="SAM" id="Phobius"/>
    </source>
</evidence>
<feature type="transmembrane region" description="Helical" evidence="2">
    <location>
        <begin position="37"/>
        <end position="58"/>
    </location>
</feature>
<dbReference type="Proteomes" id="UP000469949">
    <property type="component" value="Unassembled WGS sequence"/>
</dbReference>
<comment type="caution">
    <text evidence="3">The sequence shown here is derived from an EMBL/GenBank/DDBJ whole genome shotgun (WGS) entry which is preliminary data.</text>
</comment>
<organism evidence="3 4">
    <name type="scientific">Methylorubrum populi</name>
    <dbReference type="NCBI Taxonomy" id="223967"/>
    <lineage>
        <taxon>Bacteria</taxon>
        <taxon>Pseudomonadati</taxon>
        <taxon>Pseudomonadota</taxon>
        <taxon>Alphaproteobacteria</taxon>
        <taxon>Hyphomicrobiales</taxon>
        <taxon>Methylobacteriaceae</taxon>
        <taxon>Methylorubrum</taxon>
    </lineage>
</organism>
<dbReference type="AlphaFoldDB" id="A0A833J879"/>
<keyword evidence="2" id="KW-0472">Membrane</keyword>
<name>A0A833J879_9HYPH</name>
<evidence type="ECO:0000313" key="4">
    <source>
        <dbReference type="Proteomes" id="UP000469949"/>
    </source>
</evidence>
<feature type="compositionally biased region" description="Basic and acidic residues" evidence="1">
    <location>
        <begin position="77"/>
        <end position="92"/>
    </location>
</feature>
<evidence type="ECO:0000256" key="1">
    <source>
        <dbReference type="SAM" id="MobiDB-lite"/>
    </source>
</evidence>
<accession>A0A833J879</accession>
<keyword evidence="2" id="KW-0812">Transmembrane</keyword>
<feature type="region of interest" description="Disordered" evidence="1">
    <location>
        <begin position="68"/>
        <end position="92"/>
    </location>
</feature>
<proteinExistence type="predicted"/>
<reference evidence="3 4" key="1">
    <citation type="submission" date="2019-10" db="EMBL/GenBank/DDBJ databases">
        <title>Draft Genome Sequence of the Caffeine Degrading Methylotroph Methylorubrum populi PINKEL.</title>
        <authorList>
            <person name="Dawson S.C."/>
            <person name="Zhang X."/>
            <person name="Wright M.E."/>
            <person name="Sharma G."/>
            <person name="Langner J.T."/>
            <person name="Ditty J.L."/>
            <person name="Subuyuj G.A."/>
        </authorList>
    </citation>
    <scope>NUCLEOTIDE SEQUENCE [LARGE SCALE GENOMIC DNA]</scope>
    <source>
        <strain evidence="3 4">Pinkel</strain>
    </source>
</reference>
<protein>
    <submittedName>
        <fullName evidence="3">Uncharacterized protein</fullName>
    </submittedName>
</protein>